<dbReference type="PANTHER" id="PTHR43685">
    <property type="entry name" value="GLYCOSYLTRANSFERASE"/>
    <property type="match status" value="1"/>
</dbReference>
<accession>A0AB39CHN7</accession>
<evidence type="ECO:0000313" key="2">
    <source>
        <dbReference type="EMBL" id="XDJ41622.1"/>
    </source>
</evidence>
<feature type="domain" description="Glycosyltransferase 2-like" evidence="1">
    <location>
        <begin position="9"/>
        <end position="116"/>
    </location>
</feature>
<dbReference type="EC" id="2.4.-.-" evidence="2"/>
<gene>
    <name evidence="2" type="ORF">ABRY99_11875</name>
</gene>
<keyword evidence="2" id="KW-0328">Glycosyltransferase</keyword>
<dbReference type="PANTHER" id="PTHR43685:SF3">
    <property type="entry name" value="SLR2126 PROTEIN"/>
    <property type="match status" value="1"/>
</dbReference>
<dbReference type="GO" id="GO:0016757">
    <property type="term" value="F:glycosyltransferase activity"/>
    <property type="evidence" value="ECO:0007669"/>
    <property type="project" value="UniProtKB-KW"/>
</dbReference>
<protein>
    <submittedName>
        <fullName evidence="2">Glycosyltransferase family 2 protein</fullName>
        <ecNumber evidence="2">2.4.-.-</ecNumber>
    </submittedName>
</protein>
<dbReference type="AlphaFoldDB" id="A0AB39CHN7"/>
<reference evidence="2" key="1">
    <citation type="submission" date="2024-05" db="EMBL/GenBank/DDBJ databases">
        <authorList>
            <person name="Luo Y.-C."/>
            <person name="Nicholds J."/>
            <person name="Mortimer T."/>
            <person name="Maboni G."/>
        </authorList>
    </citation>
    <scope>NUCLEOTIDE SEQUENCE</scope>
    <source>
        <strain evidence="2">153920</strain>
    </source>
</reference>
<dbReference type="InterPro" id="IPR029044">
    <property type="entry name" value="Nucleotide-diphossugar_trans"/>
</dbReference>
<dbReference type="SUPFAM" id="SSF53448">
    <property type="entry name" value="Nucleotide-diphospho-sugar transferases"/>
    <property type="match status" value="1"/>
</dbReference>
<dbReference type="EMBL" id="CP158252">
    <property type="protein sequence ID" value="XDJ41622.1"/>
    <property type="molecule type" value="Genomic_DNA"/>
</dbReference>
<organism evidence="2">
    <name type="scientific">Castellaniella ginsengisoli</name>
    <dbReference type="NCBI Taxonomy" id="546114"/>
    <lineage>
        <taxon>Bacteria</taxon>
        <taxon>Pseudomonadati</taxon>
        <taxon>Pseudomonadota</taxon>
        <taxon>Betaproteobacteria</taxon>
        <taxon>Burkholderiales</taxon>
        <taxon>Alcaligenaceae</taxon>
        <taxon>Castellaniella</taxon>
    </lineage>
</organism>
<dbReference type="Pfam" id="PF00535">
    <property type="entry name" value="Glycos_transf_2"/>
    <property type="match status" value="1"/>
</dbReference>
<sequence length="321" mass="36789">MACWRHLFSVITPTYNRAHTLERVYRSLQEQSFQDFEWVVVDDGSTDTTRTLVQGWQQQASFPIRYVWQPNQHKKTAFNNGVRHAQGEWLVAIDSDDELDPNALYHMAGVWEQIPPAQRARTVAITGLCARPDGRVVGDMYPLDVMDVSSLDMTFRYHVRGEKFGCLRTDVLRQFPFPEDIPGFVPESLVWRAIARAGYLTRFVNQVFRVYHDEAGSLSSEGRAADSGRHALGLWLLAHDTVAYCLGWFRYQPLSFFAAAIRYTRFSLHLRAQRVARPAGRRLNRWSSRLLVASMWPAGAALYARDRLRAATARIKRPVAT</sequence>
<dbReference type="RefSeq" id="WP_368643288.1">
    <property type="nucleotide sequence ID" value="NZ_CP158252.1"/>
</dbReference>
<dbReference type="CDD" id="cd00761">
    <property type="entry name" value="Glyco_tranf_GTA_type"/>
    <property type="match status" value="1"/>
</dbReference>
<keyword evidence="2" id="KW-0808">Transferase</keyword>
<proteinExistence type="predicted"/>
<dbReference type="InterPro" id="IPR050834">
    <property type="entry name" value="Glycosyltransf_2"/>
</dbReference>
<name>A0AB39CHN7_9BURK</name>
<dbReference type="InterPro" id="IPR001173">
    <property type="entry name" value="Glyco_trans_2-like"/>
</dbReference>
<evidence type="ECO:0000259" key="1">
    <source>
        <dbReference type="Pfam" id="PF00535"/>
    </source>
</evidence>
<dbReference type="Gene3D" id="3.90.550.10">
    <property type="entry name" value="Spore Coat Polysaccharide Biosynthesis Protein SpsA, Chain A"/>
    <property type="match status" value="1"/>
</dbReference>